<evidence type="ECO:0000256" key="7">
    <source>
        <dbReference type="ARBA" id="ARBA00029447"/>
    </source>
</evidence>
<sequence>MIKLTFQQKLWIPLICSLICIFSVSIYDAVQTRHIRIEERSGDLSNVDDAALSIVKHFGDMAAAGTLTKEEAQKQTITAIKDFRFGKDGYVTIVSLDGVAVMNPFKAENDGKNMMDFKDVQGNYLYRDITAVGKTASGSGFVSYVWARPGETEPVPKLSRVATYKPWEWALVTGVYMDDIDIAFRKSLLQSAMVLLGVCVVLAFIVSLVNRNLLRTIGGAPEYAAEVAAEIAANNLSITVDTKPGDNSSLLFAMKSMQTNLASTIGEIRRSADTIAVASSEIAAGNMDLSARTESQASSLEETAASMEELTSTVTQNADNAMQANQLVKSASEVAQKGGSVVSQVVQTMDTINASATRIVDIISVIDGIAFQTNILALNAAVEAARAGEQGRGFAVVASEVRNLAHRSAAAAKEIKGLIGDSVDSIAAGSALVAEAGTTMDQVVSSVSRVTDIMAEITAASSEQSTGIGHVNTAITEMDSVTQQNAALVEEAAAAAGSLQDQSAKLAQLVSRFKLDMNDTGMAPPPSPSARPAPRVAVKARPVRVALR</sequence>
<feature type="transmembrane region" description="Helical" evidence="9">
    <location>
        <begin position="12"/>
        <end position="30"/>
    </location>
</feature>
<keyword evidence="3" id="KW-0488">Methylation</keyword>
<protein>
    <submittedName>
        <fullName evidence="11">Methyl-accepting chemotaxis protein</fullName>
    </submittedName>
</protein>
<organism evidence="11 12">
    <name type="scientific">Undibacterium terreum</name>
    <dbReference type="NCBI Taxonomy" id="1224302"/>
    <lineage>
        <taxon>Bacteria</taxon>
        <taxon>Pseudomonadati</taxon>
        <taxon>Pseudomonadota</taxon>
        <taxon>Betaproteobacteria</taxon>
        <taxon>Burkholderiales</taxon>
        <taxon>Oxalobacteraceae</taxon>
        <taxon>Undibacterium</taxon>
    </lineage>
</organism>
<evidence type="ECO:0000256" key="6">
    <source>
        <dbReference type="ARBA" id="ARBA00023136"/>
    </source>
</evidence>
<dbReference type="InterPro" id="IPR004089">
    <property type="entry name" value="MCPsignal_dom"/>
</dbReference>
<dbReference type="InterPro" id="IPR033480">
    <property type="entry name" value="sCache_2"/>
</dbReference>
<dbReference type="FunFam" id="1.10.287.950:FF:000001">
    <property type="entry name" value="Methyl-accepting chemotaxis sensory transducer"/>
    <property type="match status" value="1"/>
</dbReference>
<evidence type="ECO:0000256" key="1">
    <source>
        <dbReference type="ARBA" id="ARBA00004651"/>
    </source>
</evidence>
<evidence type="ECO:0000256" key="4">
    <source>
        <dbReference type="ARBA" id="ARBA00022692"/>
    </source>
</evidence>
<dbReference type="GO" id="GO:0006935">
    <property type="term" value="P:chemotaxis"/>
    <property type="evidence" value="ECO:0007669"/>
    <property type="project" value="TreeGrafter"/>
</dbReference>
<dbReference type="CDD" id="cd11386">
    <property type="entry name" value="MCP_signal"/>
    <property type="match status" value="1"/>
</dbReference>
<evidence type="ECO:0000256" key="8">
    <source>
        <dbReference type="PROSITE-ProRule" id="PRU00284"/>
    </source>
</evidence>
<dbReference type="GO" id="GO:0005886">
    <property type="term" value="C:plasma membrane"/>
    <property type="evidence" value="ECO:0007669"/>
    <property type="project" value="UniProtKB-SubCell"/>
</dbReference>
<keyword evidence="12" id="KW-1185">Reference proteome</keyword>
<feature type="transmembrane region" description="Helical" evidence="9">
    <location>
        <begin position="187"/>
        <end position="209"/>
    </location>
</feature>
<dbReference type="SUPFAM" id="SSF58104">
    <property type="entry name" value="Methyl-accepting chemotaxis protein (MCP) signaling domain"/>
    <property type="match status" value="1"/>
</dbReference>
<evidence type="ECO:0000313" key="12">
    <source>
        <dbReference type="Proteomes" id="UP000637423"/>
    </source>
</evidence>
<keyword evidence="6 9" id="KW-0472">Membrane</keyword>
<keyword evidence="5 9" id="KW-1133">Transmembrane helix</keyword>
<comment type="caution">
    <text evidence="11">The sequence shown here is derived from an EMBL/GenBank/DDBJ whole genome shotgun (WGS) entry which is preliminary data.</text>
</comment>
<feature type="domain" description="Methyl-accepting transducer" evidence="10">
    <location>
        <begin position="271"/>
        <end position="500"/>
    </location>
</feature>
<dbReference type="GO" id="GO:0004888">
    <property type="term" value="F:transmembrane signaling receptor activity"/>
    <property type="evidence" value="ECO:0007669"/>
    <property type="project" value="TreeGrafter"/>
</dbReference>
<dbReference type="GO" id="GO:0007165">
    <property type="term" value="P:signal transduction"/>
    <property type="evidence" value="ECO:0007669"/>
    <property type="project" value="UniProtKB-KW"/>
</dbReference>
<dbReference type="SMART" id="SM00283">
    <property type="entry name" value="MA"/>
    <property type="match status" value="1"/>
</dbReference>
<evidence type="ECO:0000256" key="9">
    <source>
        <dbReference type="SAM" id="Phobius"/>
    </source>
</evidence>
<evidence type="ECO:0000259" key="10">
    <source>
        <dbReference type="PROSITE" id="PS50111"/>
    </source>
</evidence>
<comment type="subcellular location">
    <subcellularLocation>
        <location evidence="1">Cell membrane</location>
        <topology evidence="1">Multi-pass membrane protein</topology>
    </subcellularLocation>
</comment>
<dbReference type="Pfam" id="PF00015">
    <property type="entry name" value="MCPsignal"/>
    <property type="match status" value="1"/>
</dbReference>
<dbReference type="Gene3D" id="3.30.450.20">
    <property type="entry name" value="PAS domain"/>
    <property type="match status" value="1"/>
</dbReference>
<reference evidence="11" key="2">
    <citation type="submission" date="2020-09" db="EMBL/GenBank/DDBJ databases">
        <authorList>
            <person name="Sun Q."/>
            <person name="Zhou Y."/>
        </authorList>
    </citation>
    <scope>NUCLEOTIDE SEQUENCE</scope>
    <source>
        <strain evidence="11">CGMCC 1.10998</strain>
    </source>
</reference>
<keyword evidence="4 9" id="KW-0812">Transmembrane</keyword>
<dbReference type="Proteomes" id="UP000637423">
    <property type="component" value="Unassembled WGS sequence"/>
</dbReference>
<dbReference type="InterPro" id="IPR051310">
    <property type="entry name" value="MCP_chemotaxis"/>
</dbReference>
<dbReference type="PANTHER" id="PTHR43531:SF14">
    <property type="entry name" value="METHYL-ACCEPTING CHEMOTAXIS PROTEIN I-RELATED"/>
    <property type="match status" value="1"/>
</dbReference>
<evidence type="ECO:0000256" key="2">
    <source>
        <dbReference type="ARBA" id="ARBA00022475"/>
    </source>
</evidence>
<evidence type="ECO:0000256" key="3">
    <source>
        <dbReference type="ARBA" id="ARBA00022481"/>
    </source>
</evidence>
<evidence type="ECO:0000256" key="5">
    <source>
        <dbReference type="ARBA" id="ARBA00022989"/>
    </source>
</evidence>
<dbReference type="RefSeq" id="WP_188568135.1">
    <property type="nucleotide sequence ID" value="NZ_BMED01000005.1"/>
</dbReference>
<dbReference type="Pfam" id="PF17200">
    <property type="entry name" value="sCache_2"/>
    <property type="match status" value="1"/>
</dbReference>
<proteinExistence type="inferred from homology"/>
<name>A0A916UW14_9BURK</name>
<dbReference type="AlphaFoldDB" id="A0A916UW14"/>
<reference evidence="11" key="1">
    <citation type="journal article" date="2014" name="Int. J. Syst. Evol. Microbiol.">
        <title>Complete genome sequence of Corynebacterium casei LMG S-19264T (=DSM 44701T), isolated from a smear-ripened cheese.</title>
        <authorList>
            <consortium name="US DOE Joint Genome Institute (JGI-PGF)"/>
            <person name="Walter F."/>
            <person name="Albersmeier A."/>
            <person name="Kalinowski J."/>
            <person name="Ruckert C."/>
        </authorList>
    </citation>
    <scope>NUCLEOTIDE SEQUENCE</scope>
    <source>
        <strain evidence="11">CGMCC 1.10998</strain>
    </source>
</reference>
<dbReference type="SMART" id="SM01049">
    <property type="entry name" value="Cache_2"/>
    <property type="match status" value="1"/>
</dbReference>
<comment type="similarity">
    <text evidence="7">Belongs to the methyl-accepting chemotaxis (MCP) protein family.</text>
</comment>
<accession>A0A916UW14</accession>
<dbReference type="PROSITE" id="PS50111">
    <property type="entry name" value="CHEMOTAXIS_TRANSDUC_2"/>
    <property type="match status" value="1"/>
</dbReference>
<keyword evidence="8" id="KW-0807">Transducer</keyword>
<evidence type="ECO:0000313" key="11">
    <source>
        <dbReference type="EMBL" id="GGC90696.1"/>
    </source>
</evidence>
<dbReference type="Gene3D" id="1.10.287.950">
    <property type="entry name" value="Methyl-accepting chemotaxis protein"/>
    <property type="match status" value="1"/>
</dbReference>
<dbReference type="PANTHER" id="PTHR43531">
    <property type="entry name" value="PROTEIN ICFG"/>
    <property type="match status" value="1"/>
</dbReference>
<gene>
    <name evidence="11" type="ORF">GCM10011396_42430</name>
</gene>
<dbReference type="EMBL" id="BMED01000005">
    <property type="protein sequence ID" value="GGC90696.1"/>
    <property type="molecule type" value="Genomic_DNA"/>
</dbReference>
<keyword evidence="2" id="KW-1003">Cell membrane</keyword>